<organism evidence="3 4">
    <name type="scientific">Xiphophorus maculatus</name>
    <name type="common">Southern platyfish</name>
    <name type="synonym">Platypoecilus maculatus</name>
    <dbReference type="NCBI Taxonomy" id="8083"/>
    <lineage>
        <taxon>Eukaryota</taxon>
        <taxon>Metazoa</taxon>
        <taxon>Chordata</taxon>
        <taxon>Craniata</taxon>
        <taxon>Vertebrata</taxon>
        <taxon>Euteleostomi</taxon>
        <taxon>Actinopterygii</taxon>
        <taxon>Neopterygii</taxon>
        <taxon>Teleostei</taxon>
        <taxon>Neoteleostei</taxon>
        <taxon>Acanthomorphata</taxon>
        <taxon>Ovalentaria</taxon>
        <taxon>Atherinomorphae</taxon>
        <taxon>Cyprinodontiformes</taxon>
        <taxon>Poeciliidae</taxon>
        <taxon>Poeciliinae</taxon>
        <taxon>Xiphophorus</taxon>
    </lineage>
</organism>
<dbReference type="InterPro" id="IPR036397">
    <property type="entry name" value="RNaseH_sf"/>
</dbReference>
<evidence type="ECO:0000313" key="3">
    <source>
        <dbReference type="Ensembl" id="ENSXMAP00000019515.1"/>
    </source>
</evidence>
<dbReference type="InParanoid" id="M4AYH0"/>
<dbReference type="GeneTree" id="ENSGT01150000286933"/>
<reference evidence="3" key="4">
    <citation type="submission" date="2025-09" db="UniProtKB">
        <authorList>
            <consortium name="Ensembl"/>
        </authorList>
    </citation>
    <scope>IDENTIFICATION</scope>
    <source>
        <strain evidence="3">JP 163 A</strain>
    </source>
</reference>
<reference evidence="4" key="2">
    <citation type="journal article" date="2013" name="Nat. Genet.">
        <title>The genome of the platyfish, Xiphophorus maculatus, provides insights into evolutionary adaptation and several complex traits.</title>
        <authorList>
            <person name="Schartl M."/>
            <person name="Walter R.B."/>
            <person name="Shen Y."/>
            <person name="Garcia T."/>
            <person name="Catchen J."/>
            <person name="Amores A."/>
            <person name="Braasch I."/>
            <person name="Chalopin D."/>
            <person name="Volff J.N."/>
            <person name="Lesch K.P."/>
            <person name="Bisazza A."/>
            <person name="Minx P."/>
            <person name="Hillier L."/>
            <person name="Wilson R.K."/>
            <person name="Fuerstenberg S."/>
            <person name="Boore J."/>
            <person name="Searle S."/>
            <person name="Postlethwait J.H."/>
            <person name="Warren W.C."/>
        </authorList>
    </citation>
    <scope>NUCLEOTIDE SEQUENCE [LARGE SCALE GENOMIC DNA]</scope>
    <source>
        <strain evidence="4">JP 163 A</strain>
    </source>
</reference>
<proteinExistence type="predicted"/>
<dbReference type="Gene3D" id="1.10.10.10">
    <property type="entry name" value="Winged helix-like DNA-binding domain superfamily/Winged helix DNA-binding domain"/>
    <property type="match status" value="1"/>
</dbReference>
<dbReference type="Pfam" id="PF01498">
    <property type="entry name" value="HTH_Tnp_Tc3_2"/>
    <property type="match status" value="1"/>
</dbReference>
<dbReference type="eggNOG" id="ENOG502RZ4M">
    <property type="taxonomic scope" value="Eukaryota"/>
</dbReference>
<dbReference type="Proteomes" id="UP000002852">
    <property type="component" value="Unassembled WGS sequence"/>
</dbReference>
<dbReference type="STRING" id="8083.ENSXMAP00000019515"/>
<reference evidence="3" key="3">
    <citation type="submission" date="2025-08" db="UniProtKB">
        <authorList>
            <consortium name="Ensembl"/>
        </authorList>
    </citation>
    <scope>IDENTIFICATION</scope>
    <source>
        <strain evidence="3">JP 163 A</strain>
    </source>
</reference>
<keyword evidence="4" id="KW-1185">Reference proteome</keyword>
<evidence type="ECO:0000259" key="1">
    <source>
        <dbReference type="Pfam" id="PF01498"/>
    </source>
</evidence>
<dbReference type="GO" id="GO:0006313">
    <property type="term" value="P:DNA transposition"/>
    <property type="evidence" value="ECO:0007669"/>
    <property type="project" value="InterPro"/>
</dbReference>
<dbReference type="Pfam" id="PF13384">
    <property type="entry name" value="HTH_23"/>
    <property type="match status" value="1"/>
</dbReference>
<dbReference type="HOGENOM" id="CLU_033666_0_6_1"/>
<sequence>MGKNGDLSDFDRGRIVGVRRTGLSISETAKLLGFSRTTISRVYREWSEKKKMSSTRQSCGRKSLVDVRGQMKMDRLIRDDRKATVAQITTRYNEGVQNTISERTARRTLKQMGYSNRRPHRGPVLTVKNRKLRLQFAQAHQKWTVADWKNVAWSSETRFQLQQSDGRIKIWHERQESLDPSSVGSPVQTAGGGVMVWAMFSWHKLGPLVPIEHSLNTADYLRLVADHVRPFMTAVHPSADGYFQQGNAPHHNAEVISSWFLEHKSEFAVLQLPPQSTDINPIEHLWDAVEREIRIMDAQPTNLQQLSDAITHAWSKISEECFRHAVESMTQRIDAVLKANGGPTRY</sequence>
<name>M4AYH0_XIPMA</name>
<accession>M4AYH0</accession>
<dbReference type="InterPro" id="IPR036388">
    <property type="entry name" value="WH-like_DNA-bd_sf"/>
</dbReference>
<protein>
    <submittedName>
        <fullName evidence="3">Uncharacterized protein</fullName>
    </submittedName>
</protein>
<dbReference type="Gene3D" id="3.30.420.10">
    <property type="entry name" value="Ribonuclease H-like superfamily/Ribonuclease H"/>
    <property type="match status" value="1"/>
</dbReference>
<reference evidence="4" key="1">
    <citation type="submission" date="2012-01" db="EMBL/GenBank/DDBJ databases">
        <authorList>
            <person name="Walter R."/>
            <person name="Schartl M."/>
            <person name="Warren W."/>
        </authorList>
    </citation>
    <scope>NUCLEOTIDE SEQUENCE [LARGE SCALE GENOMIC DNA]</scope>
    <source>
        <strain evidence="4">JP 163 A</strain>
    </source>
</reference>
<dbReference type="PANTHER" id="PTHR23022:SF135">
    <property type="entry name" value="SI:DKEY-77F5.3"/>
    <property type="match status" value="1"/>
</dbReference>
<dbReference type="InterPro" id="IPR038717">
    <property type="entry name" value="Tc1-like_DDE_dom"/>
</dbReference>
<dbReference type="Ensembl" id="ENSXMAT00000019543.2">
    <property type="protein sequence ID" value="ENSXMAP00000019515.1"/>
    <property type="gene ID" value="ENSXMAG00000019468.2"/>
</dbReference>
<dbReference type="InterPro" id="IPR002492">
    <property type="entry name" value="Transposase_Tc1-like"/>
</dbReference>
<dbReference type="PANTHER" id="PTHR23022">
    <property type="entry name" value="TRANSPOSABLE ELEMENT-RELATED"/>
    <property type="match status" value="1"/>
</dbReference>
<dbReference type="AlphaFoldDB" id="M4AYH0"/>
<evidence type="ECO:0000313" key="4">
    <source>
        <dbReference type="Proteomes" id="UP000002852"/>
    </source>
</evidence>
<feature type="domain" description="Transposase Tc1-like" evidence="1">
    <location>
        <begin position="75"/>
        <end position="141"/>
    </location>
</feature>
<feature type="domain" description="Tc1-like transposase DDE" evidence="2">
    <location>
        <begin position="240"/>
        <end position="295"/>
    </location>
</feature>
<dbReference type="SUPFAM" id="SSF46689">
    <property type="entry name" value="Homeodomain-like"/>
    <property type="match status" value="1"/>
</dbReference>
<dbReference type="InterPro" id="IPR009057">
    <property type="entry name" value="Homeodomain-like_sf"/>
</dbReference>
<evidence type="ECO:0000259" key="2">
    <source>
        <dbReference type="Pfam" id="PF13358"/>
    </source>
</evidence>
<dbReference type="OMA" id="FSWHKLG"/>
<dbReference type="InterPro" id="IPR052338">
    <property type="entry name" value="Transposase_5"/>
</dbReference>
<dbReference type="GO" id="GO:0015074">
    <property type="term" value="P:DNA integration"/>
    <property type="evidence" value="ECO:0007669"/>
    <property type="project" value="InterPro"/>
</dbReference>
<dbReference type="Pfam" id="PF13358">
    <property type="entry name" value="DDE_3"/>
    <property type="match status" value="1"/>
</dbReference>
<dbReference type="GO" id="GO:0003677">
    <property type="term" value="F:DNA binding"/>
    <property type="evidence" value="ECO:0007669"/>
    <property type="project" value="InterPro"/>
</dbReference>